<dbReference type="OrthoDB" id="1055148at2759"/>
<dbReference type="EMBL" id="VXIT01000011">
    <property type="protein sequence ID" value="KAA6409264.1"/>
    <property type="molecule type" value="Genomic_DNA"/>
</dbReference>
<keyword evidence="1" id="KW-1133">Transmembrane helix</keyword>
<proteinExistence type="predicted"/>
<evidence type="ECO:0000313" key="2">
    <source>
        <dbReference type="EMBL" id="KAA6409264.1"/>
    </source>
</evidence>
<keyword evidence="1" id="KW-0812">Transmembrane</keyword>
<name>A0A5M8PKZ1_9LECA</name>
<sequence>MDFTSNMTSTKLLSRVDLNSHDFQSPVTLGLAGFIATFISFLAYLSYSPRVDNKFFTHKSVFWKNSMEKSETGNFSFWLGKNHVVGVPGEAARKMYMDNRNGGATWILSKELPSLDTDQTL</sequence>
<gene>
    <name evidence="2" type="ORF">FRX48_06817</name>
</gene>
<reference evidence="2 3" key="1">
    <citation type="submission" date="2019-09" db="EMBL/GenBank/DDBJ databases">
        <title>The hologenome of the rock-dwelling lichen Lasallia pustulata.</title>
        <authorList>
            <person name="Greshake Tzovaras B."/>
            <person name="Segers F."/>
            <person name="Bicker A."/>
            <person name="Dal Grande F."/>
            <person name="Otte J."/>
            <person name="Hankeln T."/>
            <person name="Schmitt I."/>
            <person name="Ebersberger I."/>
        </authorList>
    </citation>
    <scope>NUCLEOTIDE SEQUENCE [LARGE SCALE GENOMIC DNA]</scope>
    <source>
        <strain evidence="2">A1-1</strain>
    </source>
</reference>
<comment type="caution">
    <text evidence="2">The sequence shown here is derived from an EMBL/GenBank/DDBJ whole genome shotgun (WGS) entry which is preliminary data.</text>
</comment>
<accession>A0A5M8PKZ1</accession>
<evidence type="ECO:0000313" key="3">
    <source>
        <dbReference type="Proteomes" id="UP000324767"/>
    </source>
</evidence>
<dbReference type="Proteomes" id="UP000324767">
    <property type="component" value="Unassembled WGS sequence"/>
</dbReference>
<feature type="transmembrane region" description="Helical" evidence="1">
    <location>
        <begin position="27"/>
        <end position="47"/>
    </location>
</feature>
<dbReference type="AlphaFoldDB" id="A0A5M8PKZ1"/>
<protein>
    <submittedName>
        <fullName evidence="2">Cytochrome P450</fullName>
    </submittedName>
</protein>
<keyword evidence="1" id="KW-0472">Membrane</keyword>
<organism evidence="2 3">
    <name type="scientific">Lasallia pustulata</name>
    <dbReference type="NCBI Taxonomy" id="136370"/>
    <lineage>
        <taxon>Eukaryota</taxon>
        <taxon>Fungi</taxon>
        <taxon>Dikarya</taxon>
        <taxon>Ascomycota</taxon>
        <taxon>Pezizomycotina</taxon>
        <taxon>Lecanoromycetes</taxon>
        <taxon>OSLEUM clade</taxon>
        <taxon>Umbilicariomycetidae</taxon>
        <taxon>Umbilicariales</taxon>
        <taxon>Umbilicariaceae</taxon>
        <taxon>Lasallia</taxon>
    </lineage>
</organism>
<evidence type="ECO:0000256" key="1">
    <source>
        <dbReference type="SAM" id="Phobius"/>
    </source>
</evidence>